<name>A0AAV4ZLK3_9HYPH</name>
<protein>
    <submittedName>
        <fullName evidence="3">Fumarylpyruvate hydrolase</fullName>
    </submittedName>
</protein>
<gene>
    <name evidence="3" type="primary">nagK</name>
    <name evidence="3" type="ORF">BHAOGJBA_2871</name>
</gene>
<dbReference type="InterPro" id="IPR011234">
    <property type="entry name" value="Fumarylacetoacetase-like_C"/>
</dbReference>
<dbReference type="RefSeq" id="WP_238230189.1">
    <property type="nucleotide sequence ID" value="NZ_BPQO01000011.1"/>
</dbReference>
<evidence type="ECO:0000313" key="3">
    <source>
        <dbReference type="EMBL" id="GJD89345.1"/>
    </source>
</evidence>
<dbReference type="Gene3D" id="3.90.850.10">
    <property type="entry name" value="Fumarylacetoacetase-like, C-terminal domain"/>
    <property type="match status" value="1"/>
</dbReference>
<dbReference type="SUPFAM" id="SSF56529">
    <property type="entry name" value="FAH"/>
    <property type="match status" value="1"/>
</dbReference>
<dbReference type="Pfam" id="PF01557">
    <property type="entry name" value="FAA_hydrolase"/>
    <property type="match status" value="1"/>
</dbReference>
<reference evidence="3" key="2">
    <citation type="submission" date="2021-08" db="EMBL/GenBank/DDBJ databases">
        <authorList>
            <person name="Tani A."/>
            <person name="Ola A."/>
            <person name="Ogura Y."/>
            <person name="Katsura K."/>
            <person name="Hayashi T."/>
        </authorList>
    </citation>
    <scope>NUCLEOTIDE SEQUENCE</scope>
    <source>
        <strain evidence="3">DSM 16372</strain>
    </source>
</reference>
<evidence type="ECO:0000259" key="2">
    <source>
        <dbReference type="Pfam" id="PF01557"/>
    </source>
</evidence>
<dbReference type="Proteomes" id="UP001055247">
    <property type="component" value="Unassembled WGS sequence"/>
</dbReference>
<dbReference type="PANTHER" id="PTHR11820:SF90">
    <property type="entry name" value="FLUTATHIONE S-TRANSFERASE"/>
    <property type="match status" value="1"/>
</dbReference>
<accession>A0AAV4ZLK3</accession>
<feature type="domain" description="Fumarylacetoacetase-like C-terminal" evidence="2">
    <location>
        <begin position="27"/>
        <end position="232"/>
    </location>
</feature>
<reference evidence="3" key="1">
    <citation type="journal article" date="2016" name="Front. Microbiol.">
        <title>Genome Sequence of the Piezophilic, Mesophilic Sulfate-Reducing Bacterium Desulfovibrio indicus J2T.</title>
        <authorList>
            <person name="Cao J."/>
            <person name="Maignien L."/>
            <person name="Shao Z."/>
            <person name="Alain K."/>
            <person name="Jebbar M."/>
        </authorList>
    </citation>
    <scope>NUCLEOTIDE SEQUENCE</scope>
    <source>
        <strain evidence="3">DSM 16372</strain>
    </source>
</reference>
<evidence type="ECO:0000256" key="1">
    <source>
        <dbReference type="ARBA" id="ARBA00022723"/>
    </source>
</evidence>
<proteinExistence type="predicted"/>
<comment type="caution">
    <text evidence="3">The sequence shown here is derived from an EMBL/GenBank/DDBJ whole genome shotgun (WGS) entry which is preliminary data.</text>
</comment>
<dbReference type="EMBL" id="BPQO01000011">
    <property type="protein sequence ID" value="GJD89345.1"/>
    <property type="molecule type" value="Genomic_DNA"/>
</dbReference>
<dbReference type="InterPro" id="IPR036663">
    <property type="entry name" value="Fumarylacetoacetase_C_sf"/>
</dbReference>
<dbReference type="GO" id="GO:0018773">
    <property type="term" value="F:acetylpyruvate hydrolase activity"/>
    <property type="evidence" value="ECO:0007669"/>
    <property type="project" value="TreeGrafter"/>
</dbReference>
<organism evidence="3 4">
    <name type="scientific">Methylobacterium hispanicum</name>
    <dbReference type="NCBI Taxonomy" id="270350"/>
    <lineage>
        <taxon>Bacteria</taxon>
        <taxon>Pseudomonadati</taxon>
        <taxon>Pseudomonadota</taxon>
        <taxon>Alphaproteobacteria</taxon>
        <taxon>Hyphomicrobiales</taxon>
        <taxon>Methylobacteriaceae</taxon>
        <taxon>Methylobacterium</taxon>
    </lineage>
</organism>
<keyword evidence="3" id="KW-0378">Hydrolase</keyword>
<evidence type="ECO:0000313" key="4">
    <source>
        <dbReference type="Proteomes" id="UP001055247"/>
    </source>
</evidence>
<sequence>MLSVIPNPPRIALPIVGSDDLFPVRRVYCVGRNYAAHAREMGKDPDREPPFFFMKPADTLQIVTGTEAVDHPYPPRTENYHFEVEMVAALGLGGRDIPEASALDHVYGYAVGLDMTRRDVQDEAKRLARPWDLAKSADASAPIGPLHPASAIGHPVQGAVTLAVDAGERQRGDLSEMIWSIPEQVALLSTYFELHPGDLIFTGTPSGVGAVRRGETMTAAIDGLGAIRLRVV</sequence>
<dbReference type="PANTHER" id="PTHR11820">
    <property type="entry name" value="ACYLPYRUVASE"/>
    <property type="match status" value="1"/>
</dbReference>
<keyword evidence="4" id="KW-1185">Reference proteome</keyword>
<dbReference type="GO" id="GO:0046872">
    <property type="term" value="F:metal ion binding"/>
    <property type="evidence" value="ECO:0007669"/>
    <property type="project" value="UniProtKB-KW"/>
</dbReference>
<keyword evidence="1" id="KW-0479">Metal-binding</keyword>
<dbReference type="AlphaFoldDB" id="A0AAV4ZLK3"/>